<evidence type="ECO:0000256" key="1">
    <source>
        <dbReference type="SAM" id="MobiDB-lite"/>
    </source>
</evidence>
<proteinExistence type="predicted"/>
<gene>
    <name evidence="2" type="ORF">PAHAL_9G060300</name>
</gene>
<feature type="compositionally biased region" description="Basic and acidic residues" evidence="1">
    <location>
        <begin position="65"/>
        <end position="74"/>
    </location>
</feature>
<protein>
    <submittedName>
        <fullName evidence="2">Uncharacterized protein</fullName>
    </submittedName>
</protein>
<name>A0A2T8I0D4_9POAL</name>
<dbReference type="AlphaFoldDB" id="A0A2T8I0D4"/>
<feature type="compositionally biased region" description="Basic and acidic residues" evidence="1">
    <location>
        <begin position="1"/>
        <end position="15"/>
    </location>
</feature>
<sequence length="118" mass="12733">MEPCEDKSWPSESEARWVGFARGGEGRNKTVATARRTARNSLPGRVRSACGSPSRTGGRVSVLDKGARGTRQRDASIQICRGETTGRRKATPGQELRLPAEYYFSPPLVSHSSSAGGR</sequence>
<dbReference type="Proteomes" id="UP000243499">
    <property type="component" value="Chromosome 9"/>
</dbReference>
<dbReference type="EMBL" id="CM008054">
    <property type="protein sequence ID" value="PVH31111.1"/>
    <property type="molecule type" value="Genomic_DNA"/>
</dbReference>
<dbReference type="Gramene" id="PVH31111">
    <property type="protein sequence ID" value="PVH31111"/>
    <property type="gene ID" value="PAHAL_9G060300"/>
</dbReference>
<evidence type="ECO:0000313" key="2">
    <source>
        <dbReference type="EMBL" id="PVH31111.1"/>
    </source>
</evidence>
<organism evidence="2">
    <name type="scientific">Panicum hallii</name>
    <dbReference type="NCBI Taxonomy" id="206008"/>
    <lineage>
        <taxon>Eukaryota</taxon>
        <taxon>Viridiplantae</taxon>
        <taxon>Streptophyta</taxon>
        <taxon>Embryophyta</taxon>
        <taxon>Tracheophyta</taxon>
        <taxon>Spermatophyta</taxon>
        <taxon>Magnoliopsida</taxon>
        <taxon>Liliopsida</taxon>
        <taxon>Poales</taxon>
        <taxon>Poaceae</taxon>
        <taxon>PACMAD clade</taxon>
        <taxon>Panicoideae</taxon>
        <taxon>Panicodae</taxon>
        <taxon>Paniceae</taxon>
        <taxon>Panicinae</taxon>
        <taxon>Panicum</taxon>
        <taxon>Panicum sect. Panicum</taxon>
    </lineage>
</organism>
<reference evidence="2" key="1">
    <citation type="submission" date="2018-04" db="EMBL/GenBank/DDBJ databases">
        <title>WGS assembly of Panicum hallii.</title>
        <authorList>
            <person name="Lovell J."/>
            <person name="Jenkins J."/>
            <person name="Lowry D."/>
            <person name="Mamidi S."/>
            <person name="Sreedasyam A."/>
            <person name="Weng X."/>
            <person name="Barry K."/>
            <person name="Bonette J."/>
            <person name="Campitelli B."/>
            <person name="Daum C."/>
            <person name="Gordon S."/>
            <person name="Gould B."/>
            <person name="Lipzen A."/>
            <person name="Macqueen A."/>
            <person name="Palacio-Mejia J."/>
            <person name="Plott C."/>
            <person name="Shakirov E."/>
            <person name="Shu S."/>
            <person name="Yoshinaga Y."/>
            <person name="Zane M."/>
            <person name="Rokhsar D."/>
            <person name="Grimwood J."/>
            <person name="Schmutz J."/>
            <person name="Juenger T."/>
        </authorList>
    </citation>
    <scope>NUCLEOTIDE SEQUENCE [LARGE SCALE GENOMIC DNA]</scope>
    <source>
        <strain evidence="2">FIL2</strain>
    </source>
</reference>
<feature type="region of interest" description="Disordered" evidence="1">
    <location>
        <begin position="1"/>
        <end position="74"/>
    </location>
</feature>
<accession>A0A2T8I0D4</accession>